<dbReference type="EMBL" id="SPHZ02000003">
    <property type="protein sequence ID" value="KAF0927287.1"/>
    <property type="molecule type" value="Genomic_DNA"/>
</dbReference>
<proteinExistence type="predicted"/>
<accession>A0A6G1ERN8</accession>
<evidence type="ECO:0000313" key="3">
    <source>
        <dbReference type="Proteomes" id="UP000479710"/>
    </source>
</evidence>
<reference evidence="2 3" key="1">
    <citation type="submission" date="2019-11" db="EMBL/GenBank/DDBJ databases">
        <title>Whole genome sequence of Oryza granulata.</title>
        <authorList>
            <person name="Li W."/>
        </authorList>
    </citation>
    <scope>NUCLEOTIDE SEQUENCE [LARGE SCALE GENOMIC DNA]</scope>
    <source>
        <strain evidence="3">cv. Menghai</strain>
        <tissue evidence="2">Leaf</tissue>
    </source>
</reference>
<protein>
    <submittedName>
        <fullName evidence="2">Uncharacterized protein</fullName>
    </submittedName>
</protein>
<sequence length="102" mass="11373">MGTRRLNATGIGRTARKATAPRPLRPGSWCAETVVAWDGEATRDAVKKWLPTWTSASVARGRDLWALARRARLPAKWLVVPRLAPRVGYESKGQRAHPLFFP</sequence>
<gene>
    <name evidence="2" type="ORF">E2562_031491</name>
</gene>
<name>A0A6G1ERN8_9ORYZ</name>
<feature type="region of interest" description="Disordered" evidence="1">
    <location>
        <begin position="1"/>
        <end position="23"/>
    </location>
</feature>
<evidence type="ECO:0000313" key="2">
    <source>
        <dbReference type="EMBL" id="KAF0927287.1"/>
    </source>
</evidence>
<keyword evidence="3" id="KW-1185">Reference proteome</keyword>
<comment type="caution">
    <text evidence="2">The sequence shown here is derived from an EMBL/GenBank/DDBJ whole genome shotgun (WGS) entry which is preliminary data.</text>
</comment>
<organism evidence="2 3">
    <name type="scientific">Oryza meyeriana var. granulata</name>
    <dbReference type="NCBI Taxonomy" id="110450"/>
    <lineage>
        <taxon>Eukaryota</taxon>
        <taxon>Viridiplantae</taxon>
        <taxon>Streptophyta</taxon>
        <taxon>Embryophyta</taxon>
        <taxon>Tracheophyta</taxon>
        <taxon>Spermatophyta</taxon>
        <taxon>Magnoliopsida</taxon>
        <taxon>Liliopsida</taxon>
        <taxon>Poales</taxon>
        <taxon>Poaceae</taxon>
        <taxon>BOP clade</taxon>
        <taxon>Oryzoideae</taxon>
        <taxon>Oryzeae</taxon>
        <taxon>Oryzinae</taxon>
        <taxon>Oryza</taxon>
        <taxon>Oryza meyeriana</taxon>
    </lineage>
</organism>
<dbReference type="Proteomes" id="UP000479710">
    <property type="component" value="Unassembled WGS sequence"/>
</dbReference>
<dbReference type="AlphaFoldDB" id="A0A6G1ERN8"/>
<evidence type="ECO:0000256" key="1">
    <source>
        <dbReference type="SAM" id="MobiDB-lite"/>
    </source>
</evidence>